<evidence type="ECO:0000256" key="1">
    <source>
        <dbReference type="ARBA" id="ARBA00004613"/>
    </source>
</evidence>
<comment type="similarity">
    <text evidence="8 10">Belongs to the pentraxin family.</text>
</comment>
<evidence type="ECO:0000313" key="12">
    <source>
        <dbReference type="Ensembl" id="ENSPCEP00000003993.1"/>
    </source>
</evidence>
<dbReference type="PROSITE" id="PS51828">
    <property type="entry name" value="PTX_2"/>
    <property type="match status" value="1"/>
</dbReference>
<evidence type="ECO:0000256" key="2">
    <source>
        <dbReference type="ARBA" id="ARBA00022486"/>
    </source>
</evidence>
<evidence type="ECO:0000256" key="3">
    <source>
        <dbReference type="ARBA" id="ARBA00022525"/>
    </source>
</evidence>
<evidence type="ECO:0000256" key="4">
    <source>
        <dbReference type="ARBA" id="ARBA00022723"/>
    </source>
</evidence>
<dbReference type="GO" id="GO:0046872">
    <property type="term" value="F:metal ion binding"/>
    <property type="evidence" value="ECO:0007669"/>
    <property type="project" value="UniProtKB-KW"/>
</dbReference>
<dbReference type="CDD" id="cd00152">
    <property type="entry name" value="PTX"/>
    <property type="match status" value="1"/>
</dbReference>
<keyword evidence="4 10" id="KW-0479">Metal-binding</keyword>
<dbReference type="GO" id="GO:0006953">
    <property type="term" value="P:acute-phase response"/>
    <property type="evidence" value="ECO:0007669"/>
    <property type="project" value="UniProtKB-KW"/>
</dbReference>
<dbReference type="FunFam" id="2.60.120.200:FF:000070">
    <property type="entry name" value="Serum amyloid P-component"/>
    <property type="match status" value="1"/>
</dbReference>
<protein>
    <recommendedName>
        <fullName evidence="10">Pentraxin family member</fullName>
    </recommendedName>
</protein>
<evidence type="ECO:0000256" key="10">
    <source>
        <dbReference type="RuleBase" id="RU362112"/>
    </source>
</evidence>
<feature type="signal peptide" evidence="10">
    <location>
        <begin position="1"/>
        <end position="22"/>
    </location>
</feature>
<accession>A0A8C8RDE4</accession>
<feature type="domain" description="Pentraxin (PTX)" evidence="11">
    <location>
        <begin position="27"/>
        <end position="228"/>
    </location>
</feature>
<dbReference type="PRINTS" id="PR00895">
    <property type="entry name" value="PENTAXIN"/>
</dbReference>
<dbReference type="InterPro" id="IPR030476">
    <property type="entry name" value="Pentaxin_CS"/>
</dbReference>
<evidence type="ECO:0000256" key="7">
    <source>
        <dbReference type="ARBA" id="ARBA00023157"/>
    </source>
</evidence>
<keyword evidence="5 10" id="KW-0732">Signal</keyword>
<dbReference type="Pfam" id="PF00354">
    <property type="entry name" value="Pentaxin"/>
    <property type="match status" value="1"/>
</dbReference>
<evidence type="ECO:0000259" key="11">
    <source>
        <dbReference type="PROSITE" id="PS51828"/>
    </source>
</evidence>
<name>A0A8C8RDE4_9SAUR</name>
<keyword evidence="3" id="KW-0964">Secreted</keyword>
<comment type="caution">
    <text evidence="9">Lacks conserved residue(s) required for the propagation of feature annotation.</text>
</comment>
<dbReference type="GO" id="GO:0005615">
    <property type="term" value="C:extracellular space"/>
    <property type="evidence" value="ECO:0007669"/>
    <property type="project" value="TreeGrafter"/>
</dbReference>
<sequence length="228" mass="25528">MKNMEKLQLWLLLFTGLLGAMAQEDLQEQVLIFPKESQDAYVILNTKNTDPLHNFTVCLRYFTDLTRAYSLFSYATRSRDNEILLYKSKPGELSLYVGGEEVIFKVPENTGTSSGWEHICASWESATGIAELWVNWIPLPRKGLRKGYSVSALGMIVLGQEQDSFGGGFDAKQSFVGEIADVYMWNHAPLCAGMRAVSPSSRLDPTILAWGSLQYQIKGYVVLKPMLA</sequence>
<evidence type="ECO:0000313" key="13">
    <source>
        <dbReference type="Proteomes" id="UP000694393"/>
    </source>
</evidence>
<dbReference type="SUPFAM" id="SSF49899">
    <property type="entry name" value="Concanavalin A-like lectins/glucanases"/>
    <property type="match status" value="1"/>
</dbReference>
<dbReference type="SMART" id="SM00159">
    <property type="entry name" value="PTX"/>
    <property type="match status" value="1"/>
</dbReference>
<dbReference type="PROSITE" id="PS00289">
    <property type="entry name" value="PTX_1"/>
    <property type="match status" value="1"/>
</dbReference>
<dbReference type="PANTHER" id="PTHR45869:SF7">
    <property type="entry name" value="C-REACTIVE PROTEIN"/>
    <property type="match status" value="1"/>
</dbReference>
<dbReference type="InterPro" id="IPR051005">
    <property type="entry name" value="Pentraxin_domain"/>
</dbReference>
<evidence type="ECO:0000256" key="8">
    <source>
        <dbReference type="ARBA" id="ARBA00038102"/>
    </source>
</evidence>
<keyword evidence="13" id="KW-1185">Reference proteome</keyword>
<dbReference type="InterPro" id="IPR001759">
    <property type="entry name" value="PTX_dom"/>
</dbReference>
<dbReference type="Gene3D" id="2.60.120.200">
    <property type="match status" value="1"/>
</dbReference>
<evidence type="ECO:0000256" key="6">
    <source>
        <dbReference type="ARBA" id="ARBA00022837"/>
    </source>
</evidence>
<comment type="subcellular location">
    <subcellularLocation>
        <location evidence="1 10">Secreted</location>
    </subcellularLocation>
</comment>
<comment type="subunit">
    <text evidence="10">Homopentamer. Pentaxin (or pentraxin) have a discoid arrangement of 5 non-covalently bound subunits.</text>
</comment>
<dbReference type="AlphaFoldDB" id="A0A8C8RDE4"/>
<feature type="chain" id="PRO_5034704810" description="Pentraxin family member" evidence="10">
    <location>
        <begin position="23"/>
        <end position="228"/>
    </location>
</feature>
<dbReference type="GO" id="GO:0001849">
    <property type="term" value="F:complement component C1q complex binding"/>
    <property type="evidence" value="ECO:0007669"/>
    <property type="project" value="TreeGrafter"/>
</dbReference>
<comment type="cofactor">
    <cofactor evidence="10">
        <name>Ca(2+)</name>
        <dbReference type="ChEBI" id="CHEBI:29108"/>
    </cofactor>
    <text evidence="10">Binds 2 calcium ions per subunit.</text>
</comment>
<reference evidence="12" key="1">
    <citation type="submission" date="2025-08" db="UniProtKB">
        <authorList>
            <consortium name="Ensembl"/>
        </authorList>
    </citation>
    <scope>IDENTIFICATION</scope>
</reference>
<dbReference type="GO" id="GO:0045087">
    <property type="term" value="P:innate immune response"/>
    <property type="evidence" value="ECO:0007669"/>
    <property type="project" value="TreeGrafter"/>
</dbReference>
<evidence type="ECO:0000256" key="5">
    <source>
        <dbReference type="ARBA" id="ARBA00022729"/>
    </source>
</evidence>
<reference evidence="12" key="2">
    <citation type="submission" date="2025-09" db="UniProtKB">
        <authorList>
            <consortium name="Ensembl"/>
        </authorList>
    </citation>
    <scope>IDENTIFICATION</scope>
</reference>
<dbReference type="Ensembl" id="ENSPCET00000004122.1">
    <property type="protein sequence ID" value="ENSPCEP00000003993.1"/>
    <property type="gene ID" value="ENSPCEG00000003205.1"/>
</dbReference>
<keyword evidence="7" id="KW-1015">Disulfide bond</keyword>
<organism evidence="12 13">
    <name type="scientific">Pelusios castaneus</name>
    <name type="common">West African mud turtle</name>
    <dbReference type="NCBI Taxonomy" id="367368"/>
    <lineage>
        <taxon>Eukaryota</taxon>
        <taxon>Metazoa</taxon>
        <taxon>Chordata</taxon>
        <taxon>Craniata</taxon>
        <taxon>Vertebrata</taxon>
        <taxon>Euteleostomi</taxon>
        <taxon>Archelosauria</taxon>
        <taxon>Testudinata</taxon>
        <taxon>Testudines</taxon>
        <taxon>Pleurodira</taxon>
        <taxon>Pelomedusidae</taxon>
        <taxon>Pelusios</taxon>
    </lineage>
</organism>
<dbReference type="InterPro" id="IPR013320">
    <property type="entry name" value="ConA-like_dom_sf"/>
</dbReference>
<evidence type="ECO:0000256" key="9">
    <source>
        <dbReference type="PROSITE-ProRule" id="PRU01172"/>
    </source>
</evidence>
<proteinExistence type="inferred from homology"/>
<dbReference type="PANTHER" id="PTHR45869">
    <property type="entry name" value="C-REACTIVE PROTEIN-RELATED"/>
    <property type="match status" value="1"/>
</dbReference>
<keyword evidence="2" id="KW-0011">Acute phase</keyword>
<keyword evidence="6 10" id="KW-0106">Calcium</keyword>
<dbReference type="Proteomes" id="UP000694393">
    <property type="component" value="Unplaced"/>
</dbReference>